<dbReference type="PROSITE" id="PS50888">
    <property type="entry name" value="BHLH"/>
    <property type="match status" value="1"/>
</dbReference>
<dbReference type="Pfam" id="PF00010">
    <property type="entry name" value="HLH"/>
    <property type="match status" value="1"/>
</dbReference>
<feature type="coiled-coil region" evidence="11">
    <location>
        <begin position="441"/>
        <end position="468"/>
    </location>
</feature>
<evidence type="ECO:0000256" key="6">
    <source>
        <dbReference type="ARBA" id="ARBA00023015"/>
    </source>
</evidence>
<dbReference type="PANTHER" id="PTHR46062">
    <property type="entry name" value="STEROL REGULATORY ELEMENT-BINDING PROTEIN"/>
    <property type="match status" value="1"/>
</dbReference>
<proteinExistence type="predicted"/>
<keyword evidence="5 13" id="KW-1133">Transmembrane helix</keyword>
<evidence type="ECO:0000256" key="8">
    <source>
        <dbReference type="ARBA" id="ARBA00023136"/>
    </source>
</evidence>
<sequence>MMDTFDMTEDIDLAGLDEFINNYDVEMPEINTKLFSEDSILSEFNDTMDNPTLMDIPELNLPQQQPQITVNAINNLISLPSAVLDPPTKNIPIVKPEIKPNRKIIEKPIQPNYTVENVDKKIRYIQKPIVPIQNVRQIHLPTDQMKQVFLGTQLNSTPTTVMYTSTNGQVQPIILNNAAFLTNSIPVIIDSDNMTSNNNFDKRFMKDEKPRSSHNVIERRYRTSINDKIMELKDMILGPEAKLNKSAILKKAIDYIKYLEMANEKLKEENKLLKINISKKQLDQSSSPIQSHEEYNSIGSLTPPQSNISISSPERSEGASSPEIVISTHSILNNKSGKKGMADHSRLVLCVFMFAIIAFNPFGHLLSNQNLTYSHSSLTENFDGRTILNAKLEDVGADTDEYYQTFMFTLSIWALNIFVMIISLTCLLVSDPIIYSDSGMYKDYLQMRKKAEENLNKGNRKIAVLELSKCLEMLGRPIWTNRKNLWASLIWQMIRQCLHQFKIVVFLKKWYDEILNNRSKKHDTLNTATQLSEIYHLLHKLYLIGGSDCPIPNAHWGVGLYLGFCSINMAEAAGYQVISVETRVRLYSTIALNFKTIKFRGSRIFTRYYLHKAQNQVINYNRLPANLNWLITDHGFRFFIDRNWTFTPYMAMSSFTILSDSNDPLSHVTRFFRENTLEKSLQTLISPGTRQIIQAVGHAKQSTVTSDVLLYVQRIVESNLTTVKPVIIGSSELNVVEDEKAAWWGAMFAAGAYWILGEDSGTNLLDKHISNVPPSLLVDPLAQATLAAYKCRSKVLIINPRILEHQCQEASKMLSETLILLQTNKPPAIVIMTLLLACDWLLETRMLSWQEERKKMPAGYVNIEFSNLKSFQEDLTSLRKIAQFVPFATAKVFLYEATARLMAGASPTKTQQLIDRSLRHRSTRHFVICTKGKGEQSSIGLREHATALFMACKHLPMSLLSPPGIRAGMLTEAAYTLEKIGDRKNLMQCYKLLKSITTNSSVSD</sequence>
<evidence type="ECO:0000256" key="7">
    <source>
        <dbReference type="ARBA" id="ARBA00023125"/>
    </source>
</evidence>
<feature type="domain" description="BHLH" evidence="14">
    <location>
        <begin position="209"/>
        <end position="259"/>
    </location>
</feature>
<dbReference type="InterPro" id="IPR011598">
    <property type="entry name" value="bHLH_dom"/>
</dbReference>
<keyword evidence="7" id="KW-0238">DNA-binding</keyword>
<dbReference type="SMART" id="SM00353">
    <property type="entry name" value="HLH"/>
    <property type="match status" value="1"/>
</dbReference>
<dbReference type="GO" id="GO:0005789">
    <property type="term" value="C:endoplasmic reticulum membrane"/>
    <property type="evidence" value="ECO:0007669"/>
    <property type="project" value="UniProtKB-SubCell"/>
</dbReference>
<feature type="coiled-coil region" evidence="11">
    <location>
        <begin position="249"/>
        <end position="283"/>
    </location>
</feature>
<dbReference type="GO" id="GO:0046983">
    <property type="term" value="F:protein dimerization activity"/>
    <property type="evidence" value="ECO:0007669"/>
    <property type="project" value="InterPro"/>
</dbReference>
<feature type="compositionally biased region" description="Polar residues" evidence="12">
    <location>
        <begin position="297"/>
        <end position="313"/>
    </location>
</feature>
<keyword evidence="6" id="KW-0805">Transcription regulation</keyword>
<dbReference type="Proteomes" id="UP000325440">
    <property type="component" value="Unassembled WGS sequence"/>
</dbReference>
<evidence type="ECO:0000256" key="11">
    <source>
        <dbReference type="SAM" id="Coils"/>
    </source>
</evidence>
<evidence type="ECO:0000256" key="12">
    <source>
        <dbReference type="SAM" id="MobiDB-lite"/>
    </source>
</evidence>
<keyword evidence="4" id="KW-0256">Endoplasmic reticulum</keyword>
<evidence type="ECO:0000313" key="15">
    <source>
        <dbReference type="EMBL" id="VVC35330.1"/>
    </source>
</evidence>
<keyword evidence="3 13" id="KW-0812">Transmembrane</keyword>
<name>A0A5E4MZ21_9HEMI</name>
<organism evidence="15 16">
    <name type="scientific">Cinara cedri</name>
    <dbReference type="NCBI Taxonomy" id="506608"/>
    <lineage>
        <taxon>Eukaryota</taxon>
        <taxon>Metazoa</taxon>
        <taxon>Ecdysozoa</taxon>
        <taxon>Arthropoda</taxon>
        <taxon>Hexapoda</taxon>
        <taxon>Insecta</taxon>
        <taxon>Pterygota</taxon>
        <taxon>Neoptera</taxon>
        <taxon>Paraneoptera</taxon>
        <taxon>Hemiptera</taxon>
        <taxon>Sternorrhyncha</taxon>
        <taxon>Aphidomorpha</taxon>
        <taxon>Aphidoidea</taxon>
        <taxon>Aphididae</taxon>
        <taxon>Lachninae</taxon>
        <taxon>Cinara</taxon>
    </lineage>
</organism>
<keyword evidence="11" id="KW-0175">Coiled coil</keyword>
<dbReference type="OrthoDB" id="2133190at2759"/>
<dbReference type="InterPro" id="IPR036638">
    <property type="entry name" value="HLH_DNA-bd_sf"/>
</dbReference>
<evidence type="ECO:0000256" key="13">
    <source>
        <dbReference type="SAM" id="Phobius"/>
    </source>
</evidence>
<dbReference type="EMBL" id="CABPRJ010001426">
    <property type="protein sequence ID" value="VVC35330.1"/>
    <property type="molecule type" value="Genomic_DNA"/>
</dbReference>
<keyword evidence="16" id="KW-1185">Reference proteome</keyword>
<reference evidence="15 16" key="1">
    <citation type="submission" date="2019-08" db="EMBL/GenBank/DDBJ databases">
        <authorList>
            <person name="Alioto T."/>
            <person name="Alioto T."/>
            <person name="Gomez Garrido J."/>
        </authorList>
    </citation>
    <scope>NUCLEOTIDE SEQUENCE [LARGE SCALE GENOMIC DNA]</scope>
</reference>
<evidence type="ECO:0000256" key="5">
    <source>
        <dbReference type="ARBA" id="ARBA00022989"/>
    </source>
</evidence>
<feature type="transmembrane region" description="Helical" evidence="13">
    <location>
        <begin position="410"/>
        <end position="430"/>
    </location>
</feature>
<evidence type="ECO:0000313" key="16">
    <source>
        <dbReference type="Proteomes" id="UP000325440"/>
    </source>
</evidence>
<evidence type="ECO:0000259" key="14">
    <source>
        <dbReference type="PROSITE" id="PS50888"/>
    </source>
</evidence>
<evidence type="ECO:0000256" key="10">
    <source>
        <dbReference type="ARBA" id="ARBA00023242"/>
    </source>
</evidence>
<keyword evidence="10" id="KW-0539">Nucleus</keyword>
<evidence type="ECO:0000256" key="2">
    <source>
        <dbReference type="ARBA" id="ARBA00004477"/>
    </source>
</evidence>
<keyword evidence="9" id="KW-0804">Transcription</keyword>
<gene>
    <name evidence="15" type="ORF">CINCED_3A021084</name>
</gene>
<evidence type="ECO:0000256" key="4">
    <source>
        <dbReference type="ARBA" id="ARBA00022824"/>
    </source>
</evidence>
<feature type="transmembrane region" description="Helical" evidence="13">
    <location>
        <begin position="347"/>
        <end position="366"/>
    </location>
</feature>
<dbReference type="SUPFAM" id="SSF47459">
    <property type="entry name" value="HLH, helix-loop-helix DNA-binding domain"/>
    <property type="match status" value="1"/>
</dbReference>
<dbReference type="GO" id="GO:0000981">
    <property type="term" value="F:DNA-binding transcription factor activity, RNA polymerase II-specific"/>
    <property type="evidence" value="ECO:0007669"/>
    <property type="project" value="TreeGrafter"/>
</dbReference>
<evidence type="ECO:0000256" key="3">
    <source>
        <dbReference type="ARBA" id="ARBA00022692"/>
    </source>
</evidence>
<protein>
    <submittedName>
        <fullName evidence="15">Myc-type, basic helix-loop-helix (BHLH) domain</fullName>
    </submittedName>
</protein>
<evidence type="ECO:0000256" key="9">
    <source>
        <dbReference type="ARBA" id="ARBA00023163"/>
    </source>
</evidence>
<keyword evidence="8 13" id="KW-0472">Membrane</keyword>
<comment type="subcellular location">
    <subcellularLocation>
        <location evidence="2">Endoplasmic reticulum membrane</location>
        <topology evidence="2">Multi-pass membrane protein</topology>
    </subcellularLocation>
    <subcellularLocation>
        <location evidence="1">Nucleus</location>
    </subcellularLocation>
</comment>
<evidence type="ECO:0000256" key="1">
    <source>
        <dbReference type="ARBA" id="ARBA00004123"/>
    </source>
</evidence>
<accession>A0A5E4MZ21</accession>
<dbReference type="GO" id="GO:0005634">
    <property type="term" value="C:nucleus"/>
    <property type="evidence" value="ECO:0007669"/>
    <property type="project" value="UniProtKB-SubCell"/>
</dbReference>
<dbReference type="Gene3D" id="4.10.280.10">
    <property type="entry name" value="Helix-loop-helix DNA-binding domain"/>
    <property type="match status" value="1"/>
</dbReference>
<dbReference type="CDD" id="cd11394">
    <property type="entry name" value="bHLHzip_SREBP"/>
    <property type="match status" value="1"/>
</dbReference>
<feature type="region of interest" description="Disordered" evidence="12">
    <location>
        <begin position="283"/>
        <end position="320"/>
    </location>
</feature>
<dbReference type="PANTHER" id="PTHR46062:SF1">
    <property type="entry name" value="LP12374P"/>
    <property type="match status" value="1"/>
</dbReference>
<dbReference type="AlphaFoldDB" id="A0A5E4MZ21"/>
<dbReference type="GO" id="GO:0000978">
    <property type="term" value="F:RNA polymerase II cis-regulatory region sequence-specific DNA binding"/>
    <property type="evidence" value="ECO:0007669"/>
    <property type="project" value="TreeGrafter"/>
</dbReference>